<evidence type="ECO:0000256" key="1">
    <source>
        <dbReference type="ARBA" id="ARBA00005254"/>
    </source>
</evidence>
<evidence type="ECO:0000256" key="2">
    <source>
        <dbReference type="RuleBase" id="RU003707"/>
    </source>
</evidence>
<dbReference type="eggNOG" id="COG1024">
    <property type="taxonomic scope" value="Bacteria"/>
</dbReference>
<dbReference type="CDD" id="cd06558">
    <property type="entry name" value="crotonase-like"/>
    <property type="match status" value="1"/>
</dbReference>
<dbReference type="PANTHER" id="PTHR11941:SF54">
    <property type="entry name" value="ENOYL-COA HYDRATASE, MITOCHONDRIAL"/>
    <property type="match status" value="1"/>
</dbReference>
<keyword evidence="4" id="KW-1185">Reference proteome</keyword>
<sequence length="226" mass="24009">MRPSEPQAGVLLLALDRPKVHNALDLELVAALRKHISGAGPGTRAIVVCSQTSGRFCAGADLAVPDAERKAVSDELYALFEQMITAPVPIVAAIDGAAVGGGAQLALACDVRLGSERARFRFVGPAHGLSVGPWALPSTVGRHALELIFSQRFVEPEESVRIGLLDRVADAPLAEALAVARTVTGLDPDAVRRAKEHVVHGERLLERLARERTENGAVFTGEVPRR</sequence>
<protein>
    <submittedName>
        <fullName evidence="3">Enoyl-CoA hydratase</fullName>
        <ecNumber evidence="3">4.2.1.17</ecNumber>
    </submittedName>
</protein>
<dbReference type="AlphaFoldDB" id="A4FGW1"/>
<dbReference type="InterPro" id="IPR001753">
    <property type="entry name" value="Enoyl-CoA_hydra/iso"/>
</dbReference>
<dbReference type="GO" id="GO:0006635">
    <property type="term" value="P:fatty acid beta-oxidation"/>
    <property type="evidence" value="ECO:0007669"/>
    <property type="project" value="TreeGrafter"/>
</dbReference>
<evidence type="ECO:0000313" key="4">
    <source>
        <dbReference type="Proteomes" id="UP000006728"/>
    </source>
</evidence>
<evidence type="ECO:0000313" key="3">
    <source>
        <dbReference type="EMBL" id="CAM03286.1"/>
    </source>
</evidence>
<dbReference type="Pfam" id="PF00378">
    <property type="entry name" value="ECH_1"/>
    <property type="match status" value="1"/>
</dbReference>
<name>A4FGW1_SACEN</name>
<dbReference type="InterPro" id="IPR018376">
    <property type="entry name" value="Enoyl-CoA_hyd/isom_CS"/>
</dbReference>
<dbReference type="STRING" id="405948.SACE_4015"/>
<dbReference type="EC" id="4.2.1.17" evidence="3"/>
<organism evidence="3 4">
    <name type="scientific">Saccharopolyspora erythraea (strain ATCC 11635 / DSM 40517 / JCM 4748 / NBRC 13426 / NCIMB 8594 / NRRL 2338)</name>
    <dbReference type="NCBI Taxonomy" id="405948"/>
    <lineage>
        <taxon>Bacteria</taxon>
        <taxon>Bacillati</taxon>
        <taxon>Actinomycetota</taxon>
        <taxon>Actinomycetes</taxon>
        <taxon>Pseudonocardiales</taxon>
        <taxon>Pseudonocardiaceae</taxon>
        <taxon>Saccharopolyspora</taxon>
    </lineage>
</organism>
<dbReference type="Proteomes" id="UP000006728">
    <property type="component" value="Chromosome"/>
</dbReference>
<dbReference type="Gene3D" id="3.90.226.10">
    <property type="entry name" value="2-enoyl-CoA Hydratase, Chain A, domain 1"/>
    <property type="match status" value="1"/>
</dbReference>
<comment type="similarity">
    <text evidence="1 2">Belongs to the enoyl-CoA hydratase/isomerase family.</text>
</comment>
<keyword evidence="3" id="KW-0456">Lyase</keyword>
<dbReference type="PANTHER" id="PTHR11941">
    <property type="entry name" value="ENOYL-COA HYDRATASE-RELATED"/>
    <property type="match status" value="1"/>
</dbReference>
<dbReference type="HOGENOM" id="CLU_009834_7_6_11"/>
<dbReference type="InterPro" id="IPR029045">
    <property type="entry name" value="ClpP/crotonase-like_dom_sf"/>
</dbReference>
<gene>
    <name evidence="3" type="primary">echA6</name>
    <name evidence="3" type="ordered locus">SACE_4015</name>
</gene>
<dbReference type="KEGG" id="sen:SACE_4015"/>
<dbReference type="OrthoDB" id="5174409at2"/>
<dbReference type="EMBL" id="AM420293">
    <property type="protein sequence ID" value="CAM03286.1"/>
    <property type="molecule type" value="Genomic_DNA"/>
</dbReference>
<reference evidence="3 4" key="1">
    <citation type="journal article" date="2007" name="Nat. Biotechnol.">
        <title>Complete genome sequence of the erythromycin-producing bacterium Saccharopolyspora erythraea NRRL23338.</title>
        <authorList>
            <person name="Oliynyk M."/>
            <person name="Samborskyy M."/>
            <person name="Lester J.B."/>
            <person name="Mironenko T."/>
            <person name="Scott N."/>
            <person name="Dickens S."/>
            <person name="Haydock S.F."/>
            <person name="Leadlay P.F."/>
        </authorList>
    </citation>
    <scope>NUCLEOTIDE SEQUENCE [LARGE SCALE GENOMIC DNA]</scope>
    <source>
        <strain evidence="4">ATCC 11635 / DSM 40517 / JCM 4748 / NBRC 13426 / NCIMB 8594 / NRRL 2338</strain>
    </source>
</reference>
<dbReference type="PROSITE" id="PS00166">
    <property type="entry name" value="ENOYL_COA_HYDRATASE"/>
    <property type="match status" value="1"/>
</dbReference>
<proteinExistence type="inferred from homology"/>
<accession>A4FGW1</accession>
<dbReference type="SUPFAM" id="SSF52096">
    <property type="entry name" value="ClpP/crotonase"/>
    <property type="match status" value="1"/>
</dbReference>
<dbReference type="GO" id="GO:0004300">
    <property type="term" value="F:enoyl-CoA hydratase activity"/>
    <property type="evidence" value="ECO:0007669"/>
    <property type="project" value="UniProtKB-EC"/>
</dbReference>